<organism evidence="8 9">
    <name type="scientific">Eumeta variegata</name>
    <name type="common">Bagworm moth</name>
    <name type="synonym">Eumeta japonica</name>
    <dbReference type="NCBI Taxonomy" id="151549"/>
    <lineage>
        <taxon>Eukaryota</taxon>
        <taxon>Metazoa</taxon>
        <taxon>Ecdysozoa</taxon>
        <taxon>Arthropoda</taxon>
        <taxon>Hexapoda</taxon>
        <taxon>Insecta</taxon>
        <taxon>Pterygota</taxon>
        <taxon>Neoptera</taxon>
        <taxon>Endopterygota</taxon>
        <taxon>Lepidoptera</taxon>
        <taxon>Glossata</taxon>
        <taxon>Ditrysia</taxon>
        <taxon>Tineoidea</taxon>
        <taxon>Psychidae</taxon>
        <taxon>Oiketicinae</taxon>
        <taxon>Eumeta</taxon>
    </lineage>
</organism>
<feature type="region of interest" description="Disordered" evidence="6">
    <location>
        <begin position="82"/>
        <end position="104"/>
    </location>
</feature>
<proteinExistence type="predicted"/>
<keyword evidence="2" id="KW-0479">Metal-binding</keyword>
<keyword evidence="5" id="KW-0539">Nucleus</keyword>
<evidence type="ECO:0000256" key="1">
    <source>
        <dbReference type="ARBA" id="ARBA00004123"/>
    </source>
</evidence>
<dbReference type="InterPro" id="IPR008906">
    <property type="entry name" value="HATC_C_dom"/>
</dbReference>
<dbReference type="PANTHER" id="PTHR46481:SF10">
    <property type="entry name" value="ZINC FINGER BED DOMAIN-CONTAINING PROTEIN 39"/>
    <property type="match status" value="1"/>
</dbReference>
<feature type="domain" description="HAT C-terminal dimerisation" evidence="7">
    <location>
        <begin position="129"/>
        <end position="183"/>
    </location>
</feature>
<dbReference type="GO" id="GO:0008270">
    <property type="term" value="F:zinc ion binding"/>
    <property type="evidence" value="ECO:0007669"/>
    <property type="project" value="UniProtKB-KW"/>
</dbReference>
<protein>
    <recommendedName>
        <fullName evidence="7">HAT C-terminal dimerisation domain-containing protein</fullName>
    </recommendedName>
</protein>
<dbReference type="InterPro" id="IPR012337">
    <property type="entry name" value="RNaseH-like_sf"/>
</dbReference>
<gene>
    <name evidence="8" type="ORF">EVAR_96366_1</name>
</gene>
<dbReference type="GO" id="GO:0005634">
    <property type="term" value="C:nucleus"/>
    <property type="evidence" value="ECO:0007669"/>
    <property type="project" value="UniProtKB-SubCell"/>
</dbReference>
<evidence type="ECO:0000256" key="2">
    <source>
        <dbReference type="ARBA" id="ARBA00022723"/>
    </source>
</evidence>
<evidence type="ECO:0000259" key="7">
    <source>
        <dbReference type="Pfam" id="PF05699"/>
    </source>
</evidence>
<keyword evidence="3" id="KW-0863">Zinc-finger</keyword>
<dbReference type="GO" id="GO:0046983">
    <property type="term" value="F:protein dimerization activity"/>
    <property type="evidence" value="ECO:0007669"/>
    <property type="project" value="InterPro"/>
</dbReference>
<comment type="caution">
    <text evidence="8">The sequence shown here is derived from an EMBL/GenBank/DDBJ whole genome shotgun (WGS) entry which is preliminary data.</text>
</comment>
<name>A0A4C1VYU0_EUMVA</name>
<dbReference type="SUPFAM" id="SSF53098">
    <property type="entry name" value="Ribonuclease H-like"/>
    <property type="match status" value="1"/>
</dbReference>
<dbReference type="InterPro" id="IPR052035">
    <property type="entry name" value="ZnF_BED_domain_contain"/>
</dbReference>
<evidence type="ECO:0000256" key="4">
    <source>
        <dbReference type="ARBA" id="ARBA00022833"/>
    </source>
</evidence>
<evidence type="ECO:0000256" key="6">
    <source>
        <dbReference type="SAM" id="MobiDB-lite"/>
    </source>
</evidence>
<keyword evidence="9" id="KW-1185">Reference proteome</keyword>
<comment type="subcellular location">
    <subcellularLocation>
        <location evidence="1">Nucleus</location>
    </subcellularLocation>
</comment>
<sequence>MKAIVEHFKRSPLATQRLKAMQKQLGDKEVKLKQDVITRWNSTYTMFQSVIGAKNSLMPIIAIDYPDLDNINNDDLEILTTRDVDNDSDTEKGQPQSQNNRTRNIWDDFDQQVSEIIRNNNPIAAGIIEVDKYLQEPLLPRNKDPFKWWHEKREFYPRLYEIVKKQMCISATSVPSERIFDVTTSYKLVCRVTLPETALRSAHVMRSQ</sequence>
<evidence type="ECO:0000313" key="8">
    <source>
        <dbReference type="EMBL" id="GBP43104.1"/>
    </source>
</evidence>
<dbReference type="PANTHER" id="PTHR46481">
    <property type="entry name" value="ZINC FINGER BED DOMAIN-CONTAINING PROTEIN 4"/>
    <property type="match status" value="1"/>
</dbReference>
<dbReference type="OrthoDB" id="1607513at2759"/>
<evidence type="ECO:0000256" key="3">
    <source>
        <dbReference type="ARBA" id="ARBA00022771"/>
    </source>
</evidence>
<dbReference type="EMBL" id="BGZK01000429">
    <property type="protein sequence ID" value="GBP43104.1"/>
    <property type="molecule type" value="Genomic_DNA"/>
</dbReference>
<evidence type="ECO:0000313" key="9">
    <source>
        <dbReference type="Proteomes" id="UP000299102"/>
    </source>
</evidence>
<feature type="compositionally biased region" description="Polar residues" evidence="6">
    <location>
        <begin position="93"/>
        <end position="103"/>
    </location>
</feature>
<accession>A0A4C1VYU0</accession>
<evidence type="ECO:0000256" key="5">
    <source>
        <dbReference type="ARBA" id="ARBA00023242"/>
    </source>
</evidence>
<dbReference type="Pfam" id="PF05699">
    <property type="entry name" value="Dimer_Tnp_hAT"/>
    <property type="match status" value="1"/>
</dbReference>
<keyword evidence="4" id="KW-0862">Zinc</keyword>
<reference evidence="8 9" key="1">
    <citation type="journal article" date="2019" name="Commun. Biol.">
        <title>The bagworm genome reveals a unique fibroin gene that provides high tensile strength.</title>
        <authorList>
            <person name="Kono N."/>
            <person name="Nakamura H."/>
            <person name="Ohtoshi R."/>
            <person name="Tomita M."/>
            <person name="Numata K."/>
            <person name="Arakawa K."/>
        </authorList>
    </citation>
    <scope>NUCLEOTIDE SEQUENCE [LARGE SCALE GENOMIC DNA]</scope>
</reference>
<dbReference type="AlphaFoldDB" id="A0A4C1VYU0"/>
<feature type="compositionally biased region" description="Basic and acidic residues" evidence="6">
    <location>
        <begin position="82"/>
        <end position="92"/>
    </location>
</feature>
<dbReference type="Proteomes" id="UP000299102">
    <property type="component" value="Unassembled WGS sequence"/>
</dbReference>